<gene>
    <name evidence="4" type="ORF">EDC26_102451</name>
</gene>
<organism evidence="4 5">
    <name type="scientific">Paralcaligenes ureilyticus</name>
    <dbReference type="NCBI Taxonomy" id="627131"/>
    <lineage>
        <taxon>Bacteria</taxon>
        <taxon>Pseudomonadati</taxon>
        <taxon>Pseudomonadota</taxon>
        <taxon>Betaproteobacteria</taxon>
        <taxon>Burkholderiales</taxon>
        <taxon>Alcaligenaceae</taxon>
        <taxon>Paralcaligenes</taxon>
    </lineage>
</organism>
<dbReference type="Gene3D" id="3.40.630.10">
    <property type="entry name" value="Zn peptidases"/>
    <property type="match status" value="1"/>
</dbReference>
<dbReference type="NCBIfam" id="TIGR01891">
    <property type="entry name" value="amidohydrolases"/>
    <property type="match status" value="1"/>
</dbReference>
<evidence type="ECO:0000313" key="4">
    <source>
        <dbReference type="EMBL" id="TCT10489.1"/>
    </source>
</evidence>
<keyword evidence="5" id="KW-1185">Reference proteome</keyword>
<keyword evidence="2" id="KW-0464">Manganese</keyword>
<dbReference type="InterPro" id="IPR002933">
    <property type="entry name" value="Peptidase_M20"/>
</dbReference>
<dbReference type="GO" id="GO:0046872">
    <property type="term" value="F:metal ion binding"/>
    <property type="evidence" value="ECO:0007669"/>
    <property type="project" value="UniProtKB-KW"/>
</dbReference>
<dbReference type="Pfam" id="PF07687">
    <property type="entry name" value="M20_dimer"/>
    <property type="match status" value="1"/>
</dbReference>
<dbReference type="Proteomes" id="UP000295525">
    <property type="component" value="Unassembled WGS sequence"/>
</dbReference>
<dbReference type="SUPFAM" id="SSF53187">
    <property type="entry name" value="Zn-dependent exopeptidases"/>
    <property type="match status" value="1"/>
</dbReference>
<feature type="binding site" evidence="2">
    <location>
        <position position="390"/>
    </location>
    <ligand>
        <name>Mn(2+)</name>
        <dbReference type="ChEBI" id="CHEBI:29035"/>
        <label>2</label>
    </ligand>
</feature>
<dbReference type="InterPro" id="IPR017439">
    <property type="entry name" value="Amidohydrolase"/>
</dbReference>
<dbReference type="PANTHER" id="PTHR11014">
    <property type="entry name" value="PEPTIDASE M20 FAMILY MEMBER"/>
    <property type="match status" value="1"/>
</dbReference>
<reference evidence="4 5" key="1">
    <citation type="submission" date="2019-03" db="EMBL/GenBank/DDBJ databases">
        <title>Genomic Encyclopedia of Type Strains, Phase IV (KMG-IV): sequencing the most valuable type-strain genomes for metagenomic binning, comparative biology and taxonomic classification.</title>
        <authorList>
            <person name="Goeker M."/>
        </authorList>
    </citation>
    <scope>NUCLEOTIDE SEQUENCE [LARGE SCALE GENOMIC DNA]</scope>
    <source>
        <strain evidence="4 5">DSM 24591</strain>
    </source>
</reference>
<dbReference type="PIRSF" id="PIRSF005962">
    <property type="entry name" value="Pept_M20D_amidohydro"/>
    <property type="match status" value="1"/>
</dbReference>
<feature type="domain" description="Peptidase M20 dimerisation" evidence="3">
    <location>
        <begin position="207"/>
        <end position="297"/>
    </location>
</feature>
<feature type="binding site" evidence="2">
    <location>
        <position position="158"/>
    </location>
    <ligand>
        <name>Mn(2+)</name>
        <dbReference type="ChEBI" id="CHEBI:29035"/>
        <label>2</label>
    </ligand>
</feature>
<dbReference type="EMBL" id="SMAJ01000002">
    <property type="protein sequence ID" value="TCT10489.1"/>
    <property type="molecule type" value="Genomic_DNA"/>
</dbReference>
<keyword evidence="2" id="KW-0479">Metal-binding</keyword>
<sequence>MDHVFTLGTERHNLRMKAMDIVEIDQTLDEWHEEMKALRRDLHSHPELAFEEHRTSSLIKDKLEQWHIEVADGIALTGVVGIIRGRQTGARAIGLRADMDALPLKEENTFAHASVHANKMHGCGHDGHVLMLLAAARFLALHNDFCGTVYVIFQPAEESGGGAQKMMAEGLFDRFPMDAVFGMHNWPGLPLGHFGIKPGPIMASTNSFHITVKGKGAHAAMPQLSNDPVVAIAQLALALQTVVSRNLNPVSSAVLSITQMNVGSAHNVIPAAGTLVGSVRTLAVDVLDLIEKRVKELSLTIAEAFGCEAQVNFVRNDPPTINHDEEAEFCLQVLKSSFGENEIHTDIEPSMAAEDFSWMLLKKPGCYIWIGNGALTQPGSGHGTMSCALHNSHYDFNDQLIKVGARYWVRLALAKLPNQ</sequence>
<dbReference type="InterPro" id="IPR036264">
    <property type="entry name" value="Bact_exopeptidase_dim_dom"/>
</dbReference>
<protein>
    <submittedName>
        <fullName evidence="4">Hippurate hydrolase</fullName>
    </submittedName>
</protein>
<comment type="cofactor">
    <cofactor evidence="2">
        <name>Mn(2+)</name>
        <dbReference type="ChEBI" id="CHEBI:29035"/>
    </cofactor>
    <text evidence="2">The Mn(2+) ion enhances activity.</text>
</comment>
<dbReference type="GO" id="GO:0019877">
    <property type="term" value="P:diaminopimelate biosynthetic process"/>
    <property type="evidence" value="ECO:0007669"/>
    <property type="project" value="UniProtKB-ARBA"/>
</dbReference>
<dbReference type="SUPFAM" id="SSF55031">
    <property type="entry name" value="Bacterial exopeptidase dimerisation domain"/>
    <property type="match status" value="1"/>
</dbReference>
<name>A0A4R3MDW7_9BURK</name>
<accession>A0A4R3MDW7</accession>
<evidence type="ECO:0000313" key="5">
    <source>
        <dbReference type="Proteomes" id="UP000295525"/>
    </source>
</evidence>
<dbReference type="PANTHER" id="PTHR11014:SF63">
    <property type="entry name" value="METALLOPEPTIDASE, PUTATIVE (AFU_ORTHOLOGUE AFUA_6G09600)-RELATED"/>
    <property type="match status" value="1"/>
</dbReference>
<dbReference type="GO" id="GO:0050118">
    <property type="term" value="F:N-acetyldiaminopimelate deacetylase activity"/>
    <property type="evidence" value="ECO:0007669"/>
    <property type="project" value="UniProtKB-ARBA"/>
</dbReference>
<dbReference type="AlphaFoldDB" id="A0A4R3MDW7"/>
<dbReference type="CDD" id="cd05666">
    <property type="entry name" value="M20_Acy1-like"/>
    <property type="match status" value="1"/>
</dbReference>
<evidence type="ECO:0000256" key="1">
    <source>
        <dbReference type="ARBA" id="ARBA00022801"/>
    </source>
</evidence>
<dbReference type="Gene3D" id="3.30.70.360">
    <property type="match status" value="1"/>
</dbReference>
<dbReference type="FunFam" id="3.30.70.360:FF:000001">
    <property type="entry name" value="N-acetyldiaminopimelate deacetylase"/>
    <property type="match status" value="1"/>
</dbReference>
<proteinExistence type="predicted"/>
<evidence type="ECO:0000256" key="2">
    <source>
        <dbReference type="PIRSR" id="PIRSR005962-1"/>
    </source>
</evidence>
<comment type="caution">
    <text evidence="4">The sequence shown here is derived from an EMBL/GenBank/DDBJ whole genome shotgun (WGS) entry which is preliminary data.</text>
</comment>
<dbReference type="InterPro" id="IPR011650">
    <property type="entry name" value="Peptidase_M20_dimer"/>
</dbReference>
<feature type="binding site" evidence="2">
    <location>
        <position position="123"/>
    </location>
    <ligand>
        <name>Mn(2+)</name>
        <dbReference type="ChEBI" id="CHEBI:29035"/>
        <label>2</label>
    </ligand>
</feature>
<keyword evidence="1 4" id="KW-0378">Hydrolase</keyword>
<dbReference type="Pfam" id="PF01546">
    <property type="entry name" value="Peptidase_M20"/>
    <property type="match status" value="1"/>
</dbReference>
<feature type="binding site" evidence="2">
    <location>
        <position position="125"/>
    </location>
    <ligand>
        <name>Mn(2+)</name>
        <dbReference type="ChEBI" id="CHEBI:29035"/>
        <label>2</label>
    </ligand>
</feature>
<feature type="binding site" evidence="2">
    <location>
        <position position="184"/>
    </location>
    <ligand>
        <name>Mn(2+)</name>
        <dbReference type="ChEBI" id="CHEBI:29035"/>
        <label>2</label>
    </ligand>
</feature>
<evidence type="ECO:0000259" key="3">
    <source>
        <dbReference type="Pfam" id="PF07687"/>
    </source>
</evidence>